<gene>
    <name evidence="2" type="ORF">U9M48_041997</name>
</gene>
<protein>
    <recommendedName>
        <fullName evidence="1">Integrase catalytic domain-containing protein</fullName>
    </recommendedName>
</protein>
<dbReference type="Pfam" id="PF00665">
    <property type="entry name" value="rve"/>
    <property type="match status" value="1"/>
</dbReference>
<dbReference type="EMBL" id="CP144754">
    <property type="protein sequence ID" value="WVZ96342.1"/>
    <property type="molecule type" value="Genomic_DNA"/>
</dbReference>
<dbReference type="PANTHER" id="PTHR42648:SF28">
    <property type="entry name" value="TRANSPOSON-ENCODED PROTEIN WITH RIBONUCLEASE H-LIKE AND RETROVIRUS ZINC FINGER-LIKE DOMAINS"/>
    <property type="match status" value="1"/>
</dbReference>
<dbReference type="InterPro" id="IPR057670">
    <property type="entry name" value="SH3_retrovirus"/>
</dbReference>
<evidence type="ECO:0000313" key="3">
    <source>
        <dbReference type="Proteomes" id="UP001341281"/>
    </source>
</evidence>
<dbReference type="Pfam" id="PF13976">
    <property type="entry name" value="gag_pre-integrs"/>
    <property type="match status" value="1"/>
</dbReference>
<dbReference type="InterPro" id="IPR025724">
    <property type="entry name" value="GAG-pre-integrase_dom"/>
</dbReference>
<keyword evidence="3" id="KW-1185">Reference proteome</keyword>
<proteinExistence type="predicted"/>
<dbReference type="PANTHER" id="PTHR42648">
    <property type="entry name" value="TRANSPOSASE, PUTATIVE-RELATED"/>
    <property type="match status" value="1"/>
</dbReference>
<dbReference type="GO" id="GO:0003676">
    <property type="term" value="F:nucleic acid binding"/>
    <property type="evidence" value="ECO:0007669"/>
    <property type="project" value="InterPro"/>
</dbReference>
<dbReference type="InterPro" id="IPR036397">
    <property type="entry name" value="RNaseH_sf"/>
</dbReference>
<accession>A0AAQ3XH58</accession>
<dbReference type="InterPro" id="IPR012337">
    <property type="entry name" value="RNaseH-like_sf"/>
</dbReference>
<reference evidence="2 3" key="1">
    <citation type="submission" date="2024-02" db="EMBL/GenBank/DDBJ databases">
        <title>High-quality chromosome-scale genome assembly of Pensacola bahiagrass (Paspalum notatum Flugge var. saurae).</title>
        <authorList>
            <person name="Vega J.M."/>
            <person name="Podio M."/>
            <person name="Orjuela J."/>
            <person name="Siena L.A."/>
            <person name="Pessino S.C."/>
            <person name="Combes M.C."/>
            <person name="Mariac C."/>
            <person name="Albertini E."/>
            <person name="Pupilli F."/>
            <person name="Ortiz J.P.A."/>
            <person name="Leblanc O."/>
        </authorList>
    </citation>
    <scope>NUCLEOTIDE SEQUENCE [LARGE SCALE GENOMIC DNA]</scope>
    <source>
        <strain evidence="2">R1</strain>
        <tissue evidence="2">Leaf</tissue>
    </source>
</reference>
<dbReference type="PROSITE" id="PS50994">
    <property type="entry name" value="INTEGRASE"/>
    <property type="match status" value="1"/>
</dbReference>
<organism evidence="2 3">
    <name type="scientific">Paspalum notatum var. saurae</name>
    <dbReference type="NCBI Taxonomy" id="547442"/>
    <lineage>
        <taxon>Eukaryota</taxon>
        <taxon>Viridiplantae</taxon>
        <taxon>Streptophyta</taxon>
        <taxon>Embryophyta</taxon>
        <taxon>Tracheophyta</taxon>
        <taxon>Spermatophyta</taxon>
        <taxon>Magnoliopsida</taxon>
        <taxon>Liliopsida</taxon>
        <taxon>Poales</taxon>
        <taxon>Poaceae</taxon>
        <taxon>PACMAD clade</taxon>
        <taxon>Panicoideae</taxon>
        <taxon>Andropogonodae</taxon>
        <taxon>Paspaleae</taxon>
        <taxon>Paspalinae</taxon>
        <taxon>Paspalum</taxon>
    </lineage>
</organism>
<dbReference type="Proteomes" id="UP001341281">
    <property type="component" value="Chromosome 10"/>
</dbReference>
<dbReference type="AlphaFoldDB" id="A0AAQ3XH58"/>
<dbReference type="Pfam" id="PF25597">
    <property type="entry name" value="SH3_retrovirus"/>
    <property type="match status" value="1"/>
</dbReference>
<evidence type="ECO:0000313" key="2">
    <source>
        <dbReference type="EMBL" id="WVZ96342.1"/>
    </source>
</evidence>
<dbReference type="InterPro" id="IPR039537">
    <property type="entry name" value="Retrotran_Ty1/copia-like"/>
</dbReference>
<name>A0AAQ3XH58_PASNO</name>
<dbReference type="SUPFAM" id="SSF53098">
    <property type="entry name" value="Ribonuclease H-like"/>
    <property type="match status" value="2"/>
</dbReference>
<feature type="domain" description="Integrase catalytic" evidence="1">
    <location>
        <begin position="166"/>
        <end position="327"/>
    </location>
</feature>
<dbReference type="Gene3D" id="3.30.420.10">
    <property type="entry name" value="Ribonuclease H-like superfamily/Ribonuclease H"/>
    <property type="match status" value="2"/>
</dbReference>
<sequence length="424" mass="48627">MKFQIIPPNPYLRHGIRASCPDTPPQNGVAERKNRHLLEVARSMMYTMNVPKFLWSEAVLTATYLINQYLIEDRRTGKKLGSGITCNGLWFLDRGLDKSSSALAVVTSEEEGRLILQHCRLGHMSFDTMSKAFPDIMSKVDKGKLVCDACEYGKHTRASYISRGLRSILPFLLVHSDVWTSPVVSISGMRYFVTFIDCHSRMTWVYLMKHKNEVLKCFKDFCACFNTQVRIIRTDNGTEYVNNEFATFLSAEGILHQTSCPDTPPQNGVAERKNRHLLEVARSMMYTMNVPKFLWSEAVLTTTYLINRIPSRVLNMKTPHEILFGKNEFIVPLKVFGSTCFVRDHRPSVGKLDPRAVKCIFVGYSSMQKGYKCWSPSERRLFVSLDVTFRESEPFYGEKTDLSFMFEFNSVESDEARLEGRIMV</sequence>
<dbReference type="GO" id="GO:0015074">
    <property type="term" value="P:DNA integration"/>
    <property type="evidence" value="ECO:0007669"/>
    <property type="project" value="InterPro"/>
</dbReference>
<dbReference type="InterPro" id="IPR001584">
    <property type="entry name" value="Integrase_cat-core"/>
</dbReference>
<evidence type="ECO:0000259" key="1">
    <source>
        <dbReference type="PROSITE" id="PS50994"/>
    </source>
</evidence>